<dbReference type="InterPro" id="IPR008538">
    <property type="entry name" value="Uma2"/>
</dbReference>
<dbReference type="InterPro" id="IPR012296">
    <property type="entry name" value="Nuclease_put_TT1808"/>
</dbReference>
<dbReference type="PANTHER" id="PTHR35400:SF3">
    <property type="entry name" value="SLL1072 PROTEIN"/>
    <property type="match status" value="1"/>
</dbReference>
<dbReference type="RefSeq" id="WP_208883045.1">
    <property type="nucleotide sequence ID" value="NZ_CP031320.1"/>
</dbReference>
<dbReference type="KEGG" id="sarm:DVA86_30220"/>
<keyword evidence="2" id="KW-0255">Endonuclease</keyword>
<dbReference type="Proteomes" id="UP000254425">
    <property type="component" value="Chromosome"/>
</dbReference>
<dbReference type="InterPro" id="IPR011335">
    <property type="entry name" value="Restrct_endonuc-II-like"/>
</dbReference>
<keyword evidence="3" id="KW-1185">Reference proteome</keyword>
<dbReference type="CDD" id="cd06260">
    <property type="entry name" value="DUF820-like"/>
    <property type="match status" value="1"/>
</dbReference>
<feature type="domain" description="Putative restriction endonuclease" evidence="1">
    <location>
        <begin position="24"/>
        <end position="182"/>
    </location>
</feature>
<dbReference type="PANTHER" id="PTHR35400">
    <property type="entry name" value="SLR1083 PROTEIN"/>
    <property type="match status" value="1"/>
</dbReference>
<evidence type="ECO:0000313" key="3">
    <source>
        <dbReference type="Proteomes" id="UP000254425"/>
    </source>
</evidence>
<keyword evidence="2" id="KW-0540">Nuclease</keyword>
<evidence type="ECO:0000313" key="2">
    <source>
        <dbReference type="EMBL" id="AXK36234.1"/>
    </source>
</evidence>
<accession>A0A345XX68</accession>
<dbReference type="Gene3D" id="3.90.1570.10">
    <property type="entry name" value="tt1808, chain A"/>
    <property type="match status" value="1"/>
</dbReference>
<organism evidence="2 3">
    <name type="scientific">Streptomyces armeniacus</name>
    <dbReference type="NCBI Taxonomy" id="83291"/>
    <lineage>
        <taxon>Bacteria</taxon>
        <taxon>Bacillati</taxon>
        <taxon>Actinomycetota</taxon>
        <taxon>Actinomycetes</taxon>
        <taxon>Kitasatosporales</taxon>
        <taxon>Streptomycetaceae</taxon>
        <taxon>Streptomyces</taxon>
    </lineage>
</organism>
<sequence length="197" mass="22582">MTAEPFQTGTSWPMPPQDGYTVDDLFNLPDLPPHTELIDGSLVFVSPQRDFHMLALYLLERGLRCSVPEDLRVKREMAVVLSRKSAPEPDLFVVHASAVTSRRQTRYEAMDVVLVVEVVSPESEERDRDTKPYKYARAGIPHFWRVEMKGDDDHPVVYVYELDTVTRSYVATGIHHDRLKLSVPFDIDIDLAEIDRL</sequence>
<gene>
    <name evidence="2" type="ORF">DVA86_30220</name>
</gene>
<evidence type="ECO:0000259" key="1">
    <source>
        <dbReference type="Pfam" id="PF05685"/>
    </source>
</evidence>
<keyword evidence="2" id="KW-0378">Hydrolase</keyword>
<reference evidence="2 3" key="1">
    <citation type="submission" date="2018-07" db="EMBL/GenBank/DDBJ databases">
        <title>Draft genome of the type strain Streptomyces armeniacus ATCC 15676.</title>
        <authorList>
            <person name="Labana P."/>
            <person name="Gosse J.T."/>
            <person name="Boddy C.N."/>
        </authorList>
    </citation>
    <scope>NUCLEOTIDE SEQUENCE [LARGE SCALE GENOMIC DNA]</scope>
    <source>
        <strain evidence="2 3">ATCC 15676</strain>
    </source>
</reference>
<dbReference type="AlphaFoldDB" id="A0A345XX68"/>
<dbReference type="EMBL" id="CP031320">
    <property type="protein sequence ID" value="AXK36234.1"/>
    <property type="molecule type" value="Genomic_DNA"/>
</dbReference>
<dbReference type="Pfam" id="PF05685">
    <property type="entry name" value="Uma2"/>
    <property type="match status" value="1"/>
</dbReference>
<protein>
    <submittedName>
        <fullName evidence="2">Uma2 family endonuclease</fullName>
    </submittedName>
</protein>
<dbReference type="GO" id="GO:0004519">
    <property type="term" value="F:endonuclease activity"/>
    <property type="evidence" value="ECO:0007669"/>
    <property type="project" value="UniProtKB-KW"/>
</dbReference>
<name>A0A345XX68_9ACTN</name>
<proteinExistence type="predicted"/>
<dbReference type="SUPFAM" id="SSF52980">
    <property type="entry name" value="Restriction endonuclease-like"/>
    <property type="match status" value="1"/>
</dbReference>